<dbReference type="InParanoid" id="A0A0D0DDV8"/>
<dbReference type="AlphaFoldDB" id="A0A0D0DDV8"/>
<dbReference type="EMBL" id="KN825035">
    <property type="protein sequence ID" value="KIK95542.1"/>
    <property type="molecule type" value="Genomic_DNA"/>
</dbReference>
<evidence type="ECO:0000313" key="2">
    <source>
        <dbReference type="Proteomes" id="UP000054538"/>
    </source>
</evidence>
<dbReference type="Proteomes" id="UP000054538">
    <property type="component" value="Unassembled WGS sequence"/>
</dbReference>
<keyword evidence="2" id="KW-1185">Reference proteome</keyword>
<dbReference type="HOGENOM" id="CLU_2224064_0_0_1"/>
<gene>
    <name evidence="1" type="ORF">PAXRUDRAFT_374836</name>
</gene>
<sequence length="106" mass="12325">MVKEQDREKSLLATGFYVVQILWGCTRWFSNCYRFSSVTLFFRLPHDFSTLSTFSYAWPELAGRVHEHVQDFDPIPANTKIKGSTSKRWGTTYCLSFPFSDQNLGK</sequence>
<accession>A0A0D0DDV8</accession>
<proteinExistence type="predicted"/>
<reference evidence="1 2" key="1">
    <citation type="submission" date="2014-04" db="EMBL/GenBank/DDBJ databases">
        <authorList>
            <consortium name="DOE Joint Genome Institute"/>
            <person name="Kuo A."/>
            <person name="Kohler A."/>
            <person name="Jargeat P."/>
            <person name="Nagy L.G."/>
            <person name="Floudas D."/>
            <person name="Copeland A."/>
            <person name="Barry K.W."/>
            <person name="Cichocki N."/>
            <person name="Veneault-Fourrey C."/>
            <person name="LaButti K."/>
            <person name="Lindquist E.A."/>
            <person name="Lipzen A."/>
            <person name="Lundell T."/>
            <person name="Morin E."/>
            <person name="Murat C."/>
            <person name="Sun H."/>
            <person name="Tunlid A."/>
            <person name="Henrissat B."/>
            <person name="Grigoriev I.V."/>
            <person name="Hibbett D.S."/>
            <person name="Martin F."/>
            <person name="Nordberg H.P."/>
            <person name="Cantor M.N."/>
            <person name="Hua S.X."/>
        </authorList>
    </citation>
    <scope>NUCLEOTIDE SEQUENCE [LARGE SCALE GENOMIC DNA]</scope>
    <source>
        <strain evidence="1 2">Ve08.2h10</strain>
    </source>
</reference>
<protein>
    <submittedName>
        <fullName evidence="1">Uncharacterized protein</fullName>
    </submittedName>
</protein>
<evidence type="ECO:0000313" key="1">
    <source>
        <dbReference type="EMBL" id="KIK95542.1"/>
    </source>
</evidence>
<reference evidence="2" key="2">
    <citation type="submission" date="2015-01" db="EMBL/GenBank/DDBJ databases">
        <title>Evolutionary Origins and Diversification of the Mycorrhizal Mutualists.</title>
        <authorList>
            <consortium name="DOE Joint Genome Institute"/>
            <consortium name="Mycorrhizal Genomics Consortium"/>
            <person name="Kohler A."/>
            <person name="Kuo A."/>
            <person name="Nagy L.G."/>
            <person name="Floudas D."/>
            <person name="Copeland A."/>
            <person name="Barry K.W."/>
            <person name="Cichocki N."/>
            <person name="Veneault-Fourrey C."/>
            <person name="LaButti K."/>
            <person name="Lindquist E.A."/>
            <person name="Lipzen A."/>
            <person name="Lundell T."/>
            <person name="Morin E."/>
            <person name="Murat C."/>
            <person name="Riley R."/>
            <person name="Ohm R."/>
            <person name="Sun H."/>
            <person name="Tunlid A."/>
            <person name="Henrissat B."/>
            <person name="Grigoriev I.V."/>
            <person name="Hibbett D.S."/>
            <person name="Martin F."/>
        </authorList>
    </citation>
    <scope>NUCLEOTIDE SEQUENCE [LARGE SCALE GENOMIC DNA]</scope>
    <source>
        <strain evidence="2">Ve08.2h10</strain>
    </source>
</reference>
<name>A0A0D0DDV8_9AGAM</name>
<organism evidence="1 2">
    <name type="scientific">Paxillus rubicundulus Ve08.2h10</name>
    <dbReference type="NCBI Taxonomy" id="930991"/>
    <lineage>
        <taxon>Eukaryota</taxon>
        <taxon>Fungi</taxon>
        <taxon>Dikarya</taxon>
        <taxon>Basidiomycota</taxon>
        <taxon>Agaricomycotina</taxon>
        <taxon>Agaricomycetes</taxon>
        <taxon>Agaricomycetidae</taxon>
        <taxon>Boletales</taxon>
        <taxon>Paxilineae</taxon>
        <taxon>Paxillaceae</taxon>
        <taxon>Paxillus</taxon>
    </lineage>
</organism>